<dbReference type="InterPro" id="IPR037066">
    <property type="entry name" value="Plug_dom_sf"/>
</dbReference>
<dbReference type="InterPro" id="IPR012910">
    <property type="entry name" value="Plug_dom"/>
</dbReference>
<dbReference type="Pfam" id="PF13715">
    <property type="entry name" value="CarbopepD_reg_2"/>
    <property type="match status" value="1"/>
</dbReference>
<dbReference type="AlphaFoldDB" id="A0A5J4QLW6"/>
<accession>A0A5J4QLW6</accession>
<dbReference type="FunFam" id="2.170.130.10:FF:000003">
    <property type="entry name" value="SusC/RagA family TonB-linked outer membrane protein"/>
    <property type="match status" value="1"/>
</dbReference>
<keyword evidence="1" id="KW-0732">Signal</keyword>
<dbReference type="InterPro" id="IPR008969">
    <property type="entry name" value="CarboxyPept-like_regulatory"/>
</dbReference>
<evidence type="ECO:0000256" key="2">
    <source>
        <dbReference type="SAM" id="Phobius"/>
    </source>
</evidence>
<evidence type="ECO:0000313" key="4">
    <source>
        <dbReference type="EMBL" id="KAA6322385.1"/>
    </source>
</evidence>
<evidence type="ECO:0000256" key="1">
    <source>
        <dbReference type="ARBA" id="ARBA00022729"/>
    </source>
</evidence>
<dbReference type="FunFam" id="2.60.40.1120:FF:000003">
    <property type="entry name" value="Outer membrane protein Omp121"/>
    <property type="match status" value="1"/>
</dbReference>
<organism evidence="4">
    <name type="scientific">termite gut metagenome</name>
    <dbReference type="NCBI Taxonomy" id="433724"/>
    <lineage>
        <taxon>unclassified sequences</taxon>
        <taxon>metagenomes</taxon>
        <taxon>organismal metagenomes</taxon>
    </lineage>
</organism>
<name>A0A5J4QLW6_9ZZZZ</name>
<dbReference type="GO" id="GO:0044718">
    <property type="term" value="P:siderophore transmembrane transport"/>
    <property type="evidence" value="ECO:0007669"/>
    <property type="project" value="TreeGrafter"/>
</dbReference>
<dbReference type="InterPro" id="IPR039426">
    <property type="entry name" value="TonB-dep_rcpt-like"/>
</dbReference>
<comment type="caution">
    <text evidence="4">The sequence shown here is derived from an EMBL/GenBank/DDBJ whole genome shotgun (WGS) entry which is preliminary data.</text>
</comment>
<dbReference type="PANTHER" id="PTHR30069">
    <property type="entry name" value="TONB-DEPENDENT OUTER MEMBRANE RECEPTOR"/>
    <property type="match status" value="1"/>
</dbReference>
<feature type="transmembrane region" description="Helical" evidence="2">
    <location>
        <begin position="12"/>
        <end position="33"/>
    </location>
</feature>
<dbReference type="Gene3D" id="2.60.40.1120">
    <property type="entry name" value="Carboxypeptidase-like, regulatory domain"/>
    <property type="match status" value="1"/>
</dbReference>
<dbReference type="Pfam" id="PF07715">
    <property type="entry name" value="Plug"/>
    <property type="match status" value="1"/>
</dbReference>
<keyword evidence="2" id="KW-0812">Transmembrane</keyword>
<dbReference type="InterPro" id="IPR023997">
    <property type="entry name" value="TonB-dep_OMP_SusC/RagA_CS"/>
</dbReference>
<dbReference type="GO" id="GO:0015344">
    <property type="term" value="F:siderophore uptake transmembrane transporter activity"/>
    <property type="evidence" value="ECO:0007669"/>
    <property type="project" value="TreeGrafter"/>
</dbReference>
<dbReference type="NCBIfam" id="TIGR04057">
    <property type="entry name" value="SusC_RagA_signa"/>
    <property type="match status" value="1"/>
</dbReference>
<gene>
    <name evidence="4" type="ORF">EZS27_028066</name>
</gene>
<dbReference type="Gene3D" id="2.170.130.10">
    <property type="entry name" value="TonB-dependent receptor, plug domain"/>
    <property type="match status" value="1"/>
</dbReference>
<keyword evidence="2" id="KW-0472">Membrane</keyword>
<dbReference type="SUPFAM" id="SSF49464">
    <property type="entry name" value="Carboxypeptidase regulatory domain-like"/>
    <property type="match status" value="1"/>
</dbReference>
<dbReference type="PANTHER" id="PTHR30069:SF29">
    <property type="entry name" value="HEMOGLOBIN AND HEMOGLOBIN-HAPTOGLOBIN-BINDING PROTEIN 1-RELATED"/>
    <property type="match status" value="1"/>
</dbReference>
<dbReference type="EMBL" id="SNRY01003058">
    <property type="protein sequence ID" value="KAA6322385.1"/>
    <property type="molecule type" value="Genomic_DNA"/>
</dbReference>
<feature type="domain" description="TonB-dependent receptor plug" evidence="3">
    <location>
        <begin position="166"/>
        <end position="267"/>
    </location>
</feature>
<sequence>MKINNDEKRSWLAELCYISRIMMILMLLLTAGISNAFSGTYSQITLLSLDINKQSVKEVSAEEIMSVMNSEQQPSFVRGKVTDHTGEPLVGVSVIIQGIATGVITDINGDYSINVASGKTLVFSYIGYKNVSVQVKNQPVVNIVLEEDVQSIGEVVVVGYGTQAKATLTGAVSAIKGSDMISTKNENAQNMLTGKVPGVRVTQKTAEPGAFDNNFDIRGMGSPLVVIDGIPRTVDDFQRLDPNDIENLSVLKDASAAIYGVRAANGVVLVTTKKGTANMLKPELSYSGTYTFQVPSGLPSTLDAVGYMTLRNERNMH</sequence>
<evidence type="ECO:0000259" key="3">
    <source>
        <dbReference type="Pfam" id="PF07715"/>
    </source>
</evidence>
<proteinExistence type="predicted"/>
<dbReference type="SUPFAM" id="SSF56935">
    <property type="entry name" value="Porins"/>
    <property type="match status" value="1"/>
</dbReference>
<keyword evidence="2" id="KW-1133">Transmembrane helix</keyword>
<protein>
    <submittedName>
        <fullName evidence="4">TonB-dependent receptor SusC</fullName>
    </submittedName>
</protein>
<reference evidence="4" key="1">
    <citation type="submission" date="2019-03" db="EMBL/GenBank/DDBJ databases">
        <title>Single cell metagenomics reveals metabolic interactions within the superorganism composed of flagellate Streblomastix strix and complex community of Bacteroidetes bacteria on its surface.</title>
        <authorList>
            <person name="Treitli S.C."/>
            <person name="Kolisko M."/>
            <person name="Husnik F."/>
            <person name="Keeling P."/>
            <person name="Hampl V."/>
        </authorList>
    </citation>
    <scope>NUCLEOTIDE SEQUENCE</scope>
    <source>
        <strain evidence="4">STM</strain>
    </source>
</reference>
<dbReference type="PROSITE" id="PS52016">
    <property type="entry name" value="TONB_DEPENDENT_REC_3"/>
    <property type="match status" value="1"/>
</dbReference>
<feature type="non-terminal residue" evidence="4">
    <location>
        <position position="317"/>
    </location>
</feature>
<keyword evidence="4" id="KW-0675">Receptor</keyword>